<dbReference type="InterPro" id="IPR006202">
    <property type="entry name" value="Neur_chan_lig-bd"/>
</dbReference>
<evidence type="ECO:0000256" key="2">
    <source>
        <dbReference type="ARBA" id="ARBA00023136"/>
    </source>
</evidence>
<organism evidence="4 5">
    <name type="scientific">Rotaria magnacalcarata</name>
    <dbReference type="NCBI Taxonomy" id="392030"/>
    <lineage>
        <taxon>Eukaryota</taxon>
        <taxon>Metazoa</taxon>
        <taxon>Spiralia</taxon>
        <taxon>Gnathifera</taxon>
        <taxon>Rotifera</taxon>
        <taxon>Eurotatoria</taxon>
        <taxon>Bdelloidea</taxon>
        <taxon>Philodinida</taxon>
        <taxon>Philodinidae</taxon>
        <taxon>Rotaria</taxon>
    </lineage>
</organism>
<dbReference type="InterPro" id="IPR036734">
    <property type="entry name" value="Neur_chan_lig-bd_sf"/>
</dbReference>
<dbReference type="AlphaFoldDB" id="A0A8S2SQA3"/>
<dbReference type="Pfam" id="PF02931">
    <property type="entry name" value="Neur_chan_LBD"/>
    <property type="match status" value="1"/>
</dbReference>
<dbReference type="InterPro" id="IPR018000">
    <property type="entry name" value="Neurotransmitter_ion_chnl_CS"/>
</dbReference>
<accession>A0A8S2SQA3</accession>
<dbReference type="Gene3D" id="2.70.170.10">
    <property type="entry name" value="Neurotransmitter-gated ion-channel ligand-binding domain"/>
    <property type="match status" value="1"/>
</dbReference>
<comment type="subcellular location">
    <subcellularLocation>
        <location evidence="1">Membrane</location>
    </subcellularLocation>
</comment>
<proteinExistence type="predicted"/>
<name>A0A8S2SQA3_9BILA</name>
<evidence type="ECO:0000313" key="5">
    <source>
        <dbReference type="Proteomes" id="UP000676336"/>
    </source>
</evidence>
<dbReference type="EMBL" id="CAJOBI010024570">
    <property type="protein sequence ID" value="CAF4237170.1"/>
    <property type="molecule type" value="Genomic_DNA"/>
</dbReference>
<keyword evidence="2" id="KW-0472">Membrane</keyword>
<dbReference type="SUPFAM" id="SSF63712">
    <property type="entry name" value="Nicotinic receptor ligand binding domain-like"/>
    <property type="match status" value="1"/>
</dbReference>
<protein>
    <recommendedName>
        <fullName evidence="3">Neurotransmitter-gated ion-channel ligand-binding domain-containing protein</fullName>
    </recommendedName>
</protein>
<evidence type="ECO:0000259" key="3">
    <source>
        <dbReference type="Pfam" id="PF02931"/>
    </source>
</evidence>
<dbReference type="GO" id="GO:0005230">
    <property type="term" value="F:extracellular ligand-gated monoatomic ion channel activity"/>
    <property type="evidence" value="ECO:0007669"/>
    <property type="project" value="InterPro"/>
</dbReference>
<comment type="caution">
    <text evidence="4">The sequence shown here is derived from an EMBL/GenBank/DDBJ whole genome shotgun (WGS) entry which is preliminary data.</text>
</comment>
<feature type="domain" description="Neurotransmitter-gated ion-channel ligand-binding" evidence="3">
    <location>
        <begin position="2"/>
        <end position="95"/>
    </location>
</feature>
<dbReference type="Proteomes" id="UP000676336">
    <property type="component" value="Unassembled WGS sequence"/>
</dbReference>
<evidence type="ECO:0000256" key="1">
    <source>
        <dbReference type="ARBA" id="ARBA00004370"/>
    </source>
</evidence>
<reference evidence="4" key="1">
    <citation type="submission" date="2021-02" db="EMBL/GenBank/DDBJ databases">
        <authorList>
            <person name="Nowell W R."/>
        </authorList>
    </citation>
    <scope>NUCLEOTIDE SEQUENCE</scope>
</reference>
<dbReference type="PROSITE" id="PS00236">
    <property type="entry name" value="NEUROTR_ION_CHANNEL"/>
    <property type="match status" value="1"/>
</dbReference>
<evidence type="ECO:0000313" key="4">
    <source>
        <dbReference type="EMBL" id="CAF4237170.1"/>
    </source>
</evidence>
<gene>
    <name evidence="4" type="ORF">SMN809_LOCUS23408</name>
</gene>
<feature type="non-terminal residue" evidence="4">
    <location>
        <position position="108"/>
    </location>
</feature>
<dbReference type="GO" id="GO:0016020">
    <property type="term" value="C:membrane"/>
    <property type="evidence" value="ECO:0007669"/>
    <property type="project" value="UniProtKB-SubCell"/>
</dbReference>
<sequence>MIVNSADTSGYLTVNTYSLASVNYSGQVYMILPALSVKTRCSFNVKNFPFDKQMCSINLTSWGQGINRVLYTEDKSLVVDSSEYSEHPLWALNGTDLATFSAADRSPF</sequence>
<feature type="non-terminal residue" evidence="4">
    <location>
        <position position="1"/>
    </location>
</feature>